<keyword evidence="1" id="KW-0812">Transmembrane</keyword>
<comment type="caution">
    <text evidence="2">The sequence shown here is derived from an EMBL/GenBank/DDBJ whole genome shotgun (WGS) entry which is preliminary data.</text>
</comment>
<organism evidence="2 3">
    <name type="scientific">Candidatus Bilamarchaeum dharawalense</name>
    <dbReference type="NCBI Taxonomy" id="2885759"/>
    <lineage>
        <taxon>Archaea</taxon>
        <taxon>Candidatus Micrarchaeota</taxon>
        <taxon>Candidatus Micrarchaeia</taxon>
        <taxon>Candidatus Anstonellales</taxon>
        <taxon>Candidatus Bilamarchaeaceae</taxon>
        <taxon>Candidatus Bilamarchaeum</taxon>
    </lineage>
</organism>
<keyword evidence="1" id="KW-1133">Transmembrane helix</keyword>
<keyword evidence="1" id="KW-0472">Membrane</keyword>
<sequence length="260" mass="29786">MFLNRAVTAITLVGGILAVIISLVYGSPLLSVVAACFFFLSLVLWKYGYLIIPFFTKATNIIEMHDGYEVPPSREYIIKKNESGYYVSKFLEIKFYESSMDKGTEEKKNMFESFEKAVSSLKYIVKISLMISTLDLSKHIDEIKTKRGAVESRKAKEVKLAADESMRIDRELAYWNRLLDRITQGERPVEIIAFASTTAFGLTREEAVSRVSRQAKELKTILSSSLGCDIRELHDLEMLKCFEWDYFFPTTPEEIKDALF</sequence>
<reference evidence="2 3" key="1">
    <citation type="submission" date="2019-08" db="EMBL/GenBank/DDBJ databases">
        <authorList>
            <person name="Vazquez-Campos X."/>
        </authorList>
    </citation>
    <scope>NUCLEOTIDE SEQUENCE [LARGE SCALE GENOMIC DNA]</scope>
    <source>
        <strain evidence="2">LFW-283_2</strain>
    </source>
</reference>
<name>A0A5E4LQL6_9ARCH</name>
<protein>
    <submittedName>
        <fullName evidence="2">Uncharacterized protein</fullName>
    </submittedName>
</protein>
<dbReference type="EMBL" id="CABMJJ010000009">
    <property type="protein sequence ID" value="VVC04274.1"/>
    <property type="molecule type" value="Genomic_DNA"/>
</dbReference>
<accession>A0A5E4LQL6</accession>
<evidence type="ECO:0000313" key="3">
    <source>
        <dbReference type="Proteomes" id="UP000789941"/>
    </source>
</evidence>
<proteinExistence type="predicted"/>
<feature type="transmembrane region" description="Helical" evidence="1">
    <location>
        <begin position="32"/>
        <end position="55"/>
    </location>
</feature>
<dbReference type="AlphaFoldDB" id="A0A5E4LQL6"/>
<evidence type="ECO:0000313" key="2">
    <source>
        <dbReference type="EMBL" id="VVC04274.1"/>
    </source>
</evidence>
<dbReference type="Proteomes" id="UP000789941">
    <property type="component" value="Unassembled WGS sequence"/>
</dbReference>
<evidence type="ECO:0000256" key="1">
    <source>
        <dbReference type="SAM" id="Phobius"/>
    </source>
</evidence>
<feature type="transmembrane region" description="Helical" evidence="1">
    <location>
        <begin position="7"/>
        <end position="26"/>
    </location>
</feature>
<gene>
    <name evidence="2" type="ORF">LFW2832_00849</name>
</gene>